<proteinExistence type="predicted"/>
<feature type="compositionally biased region" description="Polar residues" evidence="1">
    <location>
        <begin position="44"/>
        <end position="59"/>
    </location>
</feature>
<evidence type="ECO:0000256" key="1">
    <source>
        <dbReference type="SAM" id="MobiDB-lite"/>
    </source>
</evidence>
<evidence type="ECO:0000313" key="2">
    <source>
        <dbReference type="EMBL" id="RIB05255.1"/>
    </source>
</evidence>
<organism evidence="2 3">
    <name type="scientific">Gigaspora rosea</name>
    <dbReference type="NCBI Taxonomy" id="44941"/>
    <lineage>
        <taxon>Eukaryota</taxon>
        <taxon>Fungi</taxon>
        <taxon>Fungi incertae sedis</taxon>
        <taxon>Mucoromycota</taxon>
        <taxon>Glomeromycotina</taxon>
        <taxon>Glomeromycetes</taxon>
        <taxon>Diversisporales</taxon>
        <taxon>Gigasporaceae</taxon>
        <taxon>Gigaspora</taxon>
    </lineage>
</organism>
<name>A0A397U4P9_9GLOM</name>
<comment type="caution">
    <text evidence="2">The sequence shown here is derived from an EMBL/GenBank/DDBJ whole genome shotgun (WGS) entry which is preliminary data.</text>
</comment>
<dbReference type="EMBL" id="QKWP01002015">
    <property type="protein sequence ID" value="RIB05255.1"/>
    <property type="molecule type" value="Genomic_DNA"/>
</dbReference>
<feature type="region of interest" description="Disordered" evidence="1">
    <location>
        <begin position="34"/>
        <end position="59"/>
    </location>
</feature>
<dbReference type="AlphaFoldDB" id="A0A397U4P9"/>
<gene>
    <name evidence="2" type="ORF">C2G38_2047743</name>
</gene>
<accession>A0A397U4P9</accession>
<evidence type="ECO:0000313" key="3">
    <source>
        <dbReference type="Proteomes" id="UP000266673"/>
    </source>
</evidence>
<protein>
    <submittedName>
        <fullName evidence="2">Uncharacterized protein</fullName>
    </submittedName>
</protein>
<dbReference type="Proteomes" id="UP000266673">
    <property type="component" value="Unassembled WGS sequence"/>
</dbReference>
<reference evidence="2 3" key="1">
    <citation type="submission" date="2018-06" db="EMBL/GenBank/DDBJ databases">
        <title>Comparative genomics reveals the genomic features of Rhizophagus irregularis, R. cerebriforme, R. diaphanum and Gigaspora rosea, and their symbiotic lifestyle signature.</title>
        <authorList>
            <person name="Morin E."/>
            <person name="San Clemente H."/>
            <person name="Chen E.C.H."/>
            <person name="De La Providencia I."/>
            <person name="Hainaut M."/>
            <person name="Kuo A."/>
            <person name="Kohler A."/>
            <person name="Murat C."/>
            <person name="Tang N."/>
            <person name="Roy S."/>
            <person name="Loubradou J."/>
            <person name="Henrissat B."/>
            <person name="Grigoriev I.V."/>
            <person name="Corradi N."/>
            <person name="Roux C."/>
            <person name="Martin F.M."/>
        </authorList>
    </citation>
    <scope>NUCLEOTIDE SEQUENCE [LARGE SCALE GENOMIC DNA]</scope>
    <source>
        <strain evidence="2 3">DAOM 194757</strain>
    </source>
</reference>
<sequence>MALDIEIDKEEHKRKKVKEVDSLVESEMILETVPQEDINKNFEQKSANSQDSPPNPTMTSCGNINTTNMPNLDMSSPCGIIFSPANPYIKNSYTSAPNSDLQTMQYSNDTNTNQQKILKETQAEINQKDHVTSTENDTTFMEDQMEVEYNGTIRDDDLEERRPTYSSILQVNIRKS</sequence>
<keyword evidence="3" id="KW-1185">Reference proteome</keyword>